<gene>
    <name evidence="1" type="ORF">Nlim_0275</name>
</gene>
<dbReference type="AlphaFoldDB" id="F3KIH7"/>
<accession>F3KIH7</accession>
<organism evidence="1">
    <name type="scientific">Candidatus Nitrosarchaeum limnium SFB1</name>
    <dbReference type="NCBI Taxonomy" id="886738"/>
    <lineage>
        <taxon>Archaea</taxon>
        <taxon>Nitrososphaerota</taxon>
        <taxon>Nitrososphaeria</taxon>
        <taxon>Nitrosopumilales</taxon>
        <taxon>Nitrosopumilaceae</taxon>
        <taxon>Nitrosarchaeum</taxon>
    </lineage>
</organism>
<dbReference type="Proteomes" id="UP000004348">
    <property type="component" value="Chromosome"/>
</dbReference>
<dbReference type="PATRIC" id="fig|886738.10.peg.316"/>
<comment type="caution">
    <text evidence="1">The sequence shown here is derived from an EMBL/GenBank/DDBJ whole genome shotgun (WGS) entry which is preliminary data.</text>
</comment>
<name>F3KIH7_9ARCH</name>
<sequence>MGSVLTSSGTFTNSLNLVNKGTIMTSGTFTNSGPVMNIGYILNQGLFTNSNTITNWGGIFNLCGGSITNSGTIAIRTVIDVCVA</sequence>
<reference evidence="1" key="1">
    <citation type="journal article" date="2011" name="PLoS ONE">
        <title>Genome of a low-salinity ammonia-oxidizing archaeon determined by single-cell and metagenomic analysis.</title>
        <authorList>
            <person name="Blainey P.C."/>
            <person name="Mosier A.C."/>
            <person name="Potanina A."/>
            <person name="Francis C.A."/>
            <person name="Quake S.R."/>
        </authorList>
    </citation>
    <scope>NUCLEOTIDE SEQUENCE [LARGE SCALE GENOMIC DNA]</scope>
    <source>
        <strain evidence="1">SFB1</strain>
    </source>
</reference>
<dbReference type="EMBL" id="AEGP01000020">
    <property type="protein sequence ID" value="EGG42850.1"/>
    <property type="molecule type" value="Genomic_DNA"/>
</dbReference>
<proteinExistence type="predicted"/>
<dbReference type="HOGENOM" id="CLU_2519593_0_0_2"/>
<evidence type="ECO:0000313" key="1">
    <source>
        <dbReference type="EMBL" id="EGG42850.1"/>
    </source>
</evidence>
<protein>
    <submittedName>
        <fullName evidence="1">Uncharacterized protein</fullName>
    </submittedName>
</protein>